<feature type="compositionally biased region" description="Basic and acidic residues" evidence="1">
    <location>
        <begin position="918"/>
        <end position="927"/>
    </location>
</feature>
<evidence type="ECO:0000256" key="1">
    <source>
        <dbReference type="SAM" id="MobiDB-lite"/>
    </source>
</evidence>
<name>A0AAN7Q8T8_9MYRT</name>
<dbReference type="AlphaFoldDB" id="A0AAN7Q8T8"/>
<reference evidence="3 4" key="1">
    <citation type="journal article" date="2023" name="Hortic Res">
        <title>Pangenome of water caltrop reveals structural variations and asymmetric subgenome divergence after allopolyploidization.</title>
        <authorList>
            <person name="Zhang X."/>
            <person name="Chen Y."/>
            <person name="Wang L."/>
            <person name="Yuan Y."/>
            <person name="Fang M."/>
            <person name="Shi L."/>
            <person name="Lu R."/>
            <person name="Comes H.P."/>
            <person name="Ma Y."/>
            <person name="Chen Y."/>
            <person name="Huang G."/>
            <person name="Zhou Y."/>
            <person name="Zheng Z."/>
            <person name="Qiu Y."/>
        </authorList>
    </citation>
    <scope>NUCLEOTIDE SEQUENCE [LARGE SCALE GENOMIC DNA]</scope>
    <source>
        <tissue evidence="3">Roots</tissue>
    </source>
</reference>
<dbReference type="Gene3D" id="3.30.420.610">
    <property type="entry name" value="LOTUS domain-like"/>
    <property type="match status" value="2"/>
</dbReference>
<dbReference type="PROSITE" id="PS51644">
    <property type="entry name" value="HTH_OST"/>
    <property type="match status" value="2"/>
</dbReference>
<dbReference type="Gene3D" id="3.40.50.1010">
    <property type="entry name" value="5'-nuclease"/>
    <property type="match status" value="1"/>
</dbReference>
<feature type="region of interest" description="Disordered" evidence="1">
    <location>
        <begin position="417"/>
        <end position="443"/>
    </location>
</feature>
<dbReference type="Pfam" id="PF12872">
    <property type="entry name" value="OST-HTH"/>
    <property type="match status" value="2"/>
</dbReference>
<accession>A0AAN7Q8T8</accession>
<dbReference type="CDD" id="cd10910">
    <property type="entry name" value="PIN_limkain_b1_N_like"/>
    <property type="match status" value="1"/>
</dbReference>
<dbReference type="Proteomes" id="UP001345219">
    <property type="component" value="Chromosome 5"/>
</dbReference>
<dbReference type="PANTHER" id="PTHR14379">
    <property type="entry name" value="LIMKAIN B LKAP"/>
    <property type="match status" value="1"/>
</dbReference>
<dbReference type="GO" id="GO:0004540">
    <property type="term" value="F:RNA nuclease activity"/>
    <property type="evidence" value="ECO:0007669"/>
    <property type="project" value="InterPro"/>
</dbReference>
<sequence>MKPCCSRTLVYLLAPRNPNRQHHPSLFLQVVNFSVQSSNFHSQPLLSYTSRRHEDESRNVRVSVWWDFENCHIPIGVNVFRVAQTITAAVRANGMKGPVQITAFGDVLQLSRANQEALSCTGINLTHIPNGGKNSADRSLLVDLLYWVSRNPPPAHLFLISGDRDFAGILHKLRMNNYNILLASPENVPGVLCSAASIMWHWSSMISGEDLVGKLYNQPPDGPHGSWYGHYNAPLDDPFAVSEKLPHMKNEDPPILESNTEIKARNNPKDLIVVIQNILKQNPEGIFITELREELQKRNVILDKDFYGYKKFSRFLISMPHIAKVKYRNDGKCLIRPVTTKHTEPSDSIGVLPPSESMENTALDQKITPNLKIQIEERSSSRDEKTKPGLKLVADGSSEKAKLHSFSCENRGKLSRDFQGPSLLPNKVSEGLDSQSCKDDSSSVVQQDSDLLVGFLRRVAEDEKSKPGLGIVAEESSEKAKLHNVSGENWGKLSRDVEEPSLLPNNVSGGLDTQSDKDTLSSVVQQDSETQVGFLRRVWRRWFDDRDSEDLKRTCEVTDHSADSAERKGKEEVVRAVKQTADLVNSESSSSLKELNIKEEVRKDFKRGFFHRIMSWWELRDVTNRPEQVIEQSNEGPVDKKSEELAKDSIFLQESFWSDVRSFLNSSQGSNVVSQSKTRGTLAKYMRRGGPAVLGRLTDAELLHLVDMLISEKKLLEENTSHMFPFRLSQPLSHGSKGLRSIFNKPSKQDGEKKVPNISHAGISSRVLIKKPSDRSRSQILTDVQSLVQEVLVQFPDGYNVACFKKLFLAKYDYPLDLKKLGYVKMTDLLQVIPGLSLESGRMVPSSRVQQTQSSKTVIKAQFLPSSDVESSDSWDELGPLTKESSGGLTKPLECEAMLLDEEEVSSGSEDDSAGQGERQKNPKTADEDSSLIQILESWYSKEPGRRNMNALNWDTADIPQLSNSPFEQSERRHRQQKVYSFVADANGGEREKQIEGILGSLNKRTSEQSVQQQT</sequence>
<dbReference type="GO" id="GO:0010468">
    <property type="term" value="P:regulation of gene expression"/>
    <property type="evidence" value="ECO:0007669"/>
    <property type="project" value="InterPro"/>
</dbReference>
<dbReference type="Pfam" id="PF01936">
    <property type="entry name" value="NYN"/>
    <property type="match status" value="1"/>
</dbReference>
<feature type="domain" description="HTH OST-type" evidence="2">
    <location>
        <begin position="267"/>
        <end position="339"/>
    </location>
</feature>
<protein>
    <recommendedName>
        <fullName evidence="2">HTH OST-type domain-containing protein</fullName>
    </recommendedName>
</protein>
<feature type="domain" description="HTH OST-type" evidence="2">
    <location>
        <begin position="780"/>
        <end position="855"/>
    </location>
</feature>
<evidence type="ECO:0000313" key="3">
    <source>
        <dbReference type="EMBL" id="KAK4761359.1"/>
    </source>
</evidence>
<feature type="region of interest" description="Disordered" evidence="1">
    <location>
        <begin position="499"/>
        <end position="523"/>
    </location>
</feature>
<feature type="region of interest" description="Disordered" evidence="1">
    <location>
        <begin position="902"/>
        <end position="930"/>
    </location>
</feature>
<dbReference type="InterPro" id="IPR024768">
    <property type="entry name" value="Marf1"/>
</dbReference>
<dbReference type="InterPro" id="IPR025605">
    <property type="entry name" value="OST-HTH/LOTUS_dom"/>
</dbReference>
<dbReference type="CDD" id="cd08824">
    <property type="entry name" value="LOTUS"/>
    <property type="match status" value="1"/>
</dbReference>
<gene>
    <name evidence="3" type="ORF">SAY87_006252</name>
</gene>
<evidence type="ECO:0000313" key="4">
    <source>
        <dbReference type="Proteomes" id="UP001345219"/>
    </source>
</evidence>
<organism evidence="3 4">
    <name type="scientific">Trapa incisa</name>
    <dbReference type="NCBI Taxonomy" id="236973"/>
    <lineage>
        <taxon>Eukaryota</taxon>
        <taxon>Viridiplantae</taxon>
        <taxon>Streptophyta</taxon>
        <taxon>Embryophyta</taxon>
        <taxon>Tracheophyta</taxon>
        <taxon>Spermatophyta</taxon>
        <taxon>Magnoliopsida</taxon>
        <taxon>eudicotyledons</taxon>
        <taxon>Gunneridae</taxon>
        <taxon>Pentapetalae</taxon>
        <taxon>rosids</taxon>
        <taxon>malvids</taxon>
        <taxon>Myrtales</taxon>
        <taxon>Lythraceae</taxon>
        <taxon>Trapa</taxon>
    </lineage>
</organism>
<comment type="caution">
    <text evidence="3">The sequence shown here is derived from an EMBL/GenBank/DDBJ whole genome shotgun (WGS) entry which is preliminary data.</text>
</comment>
<evidence type="ECO:0000259" key="2">
    <source>
        <dbReference type="PROSITE" id="PS51644"/>
    </source>
</evidence>
<dbReference type="GO" id="GO:0005777">
    <property type="term" value="C:peroxisome"/>
    <property type="evidence" value="ECO:0007669"/>
    <property type="project" value="InterPro"/>
</dbReference>
<feature type="region of interest" description="Disordered" evidence="1">
    <location>
        <begin position="869"/>
        <end position="889"/>
    </location>
</feature>
<keyword evidence="4" id="KW-1185">Reference proteome</keyword>
<feature type="compositionally biased region" description="Polar residues" evidence="1">
    <location>
        <begin position="503"/>
        <end position="513"/>
    </location>
</feature>
<dbReference type="InterPro" id="IPR041966">
    <property type="entry name" value="LOTUS-like"/>
</dbReference>
<proteinExistence type="predicted"/>
<dbReference type="EMBL" id="JAXIOK010000010">
    <property type="protein sequence ID" value="KAK4761359.1"/>
    <property type="molecule type" value="Genomic_DNA"/>
</dbReference>
<dbReference type="PANTHER" id="PTHR14379:SF6">
    <property type="entry name" value="EMB|CAB71880.1"/>
    <property type="match status" value="1"/>
</dbReference>
<feature type="compositionally biased region" description="Acidic residues" evidence="1">
    <location>
        <begin position="902"/>
        <end position="913"/>
    </location>
</feature>
<dbReference type="InterPro" id="IPR021139">
    <property type="entry name" value="NYN"/>
</dbReference>